<dbReference type="FunFam" id="2.60.120.620:FF:000012">
    <property type="entry name" value="Phytanoyl-CoA dioxygenase, peroxisomal"/>
    <property type="match status" value="1"/>
</dbReference>
<dbReference type="InterPro" id="IPR028994">
    <property type="entry name" value="Integrin_alpha_N"/>
</dbReference>
<keyword evidence="9" id="KW-0560">Oxidoreductase</keyword>
<proteinExistence type="inferred from homology"/>
<evidence type="ECO:0000256" key="1">
    <source>
        <dbReference type="ARBA" id="ARBA00001961"/>
    </source>
</evidence>
<feature type="compositionally biased region" description="Low complexity" evidence="14">
    <location>
        <begin position="251"/>
        <end position="298"/>
    </location>
</feature>
<evidence type="ECO:0000256" key="13">
    <source>
        <dbReference type="ARBA" id="ARBA00034924"/>
    </source>
</evidence>
<dbReference type="SUPFAM" id="SSF141571">
    <property type="entry name" value="Pentapeptide repeat-like"/>
    <property type="match status" value="1"/>
</dbReference>
<comment type="cofactor">
    <cofactor evidence="1">
        <name>L-ascorbate</name>
        <dbReference type="ChEBI" id="CHEBI:38290"/>
    </cofactor>
</comment>
<evidence type="ECO:0000256" key="5">
    <source>
        <dbReference type="ARBA" id="ARBA00022723"/>
    </source>
</evidence>
<dbReference type="Gene3D" id="2.160.20.80">
    <property type="entry name" value="E3 ubiquitin-protein ligase SopA"/>
    <property type="match status" value="1"/>
</dbReference>
<keyword evidence="10" id="KW-0408">Iron</keyword>
<feature type="region of interest" description="Disordered" evidence="14">
    <location>
        <begin position="248"/>
        <end position="298"/>
    </location>
</feature>
<dbReference type="AlphaFoldDB" id="A0A814GJN0"/>
<keyword evidence="5" id="KW-0479">Metal-binding</keyword>
<comment type="similarity">
    <text evidence="4">Belongs to the PhyH family.</text>
</comment>
<dbReference type="GO" id="GO:0005777">
    <property type="term" value="C:peroxisome"/>
    <property type="evidence" value="ECO:0007669"/>
    <property type="project" value="UniProtKB-ARBA"/>
</dbReference>
<sequence length="966" mass="106386">MVDINKRVFWHLTLKDILSILCSAAIPIALAIYTAIGAQQQKKEAEKTRQFDLERAEILRQQILYDEFINNIFKLDNYGYLKEKKNPWAFANAYYRAAHRQWDTIRKADVIQFLKEKQLIGRNNCTNGCRTTTLDDIIRMNKLNFDKVHLASETGVLNQLNLECVSFEQVSMSNAEFTSVNLNGVSFDGARLDKAKFDGSSLLCASFNGANLTGAHFSNSDLSGVTMTEDQIKQAYFYNVTMPNGGKSEVTSSMTTKKPTTQTTATLSTTTTTSSTTSSSTTSSSTTTTTSSTTSSSTTTSIACNSIFRNQIIYSLGFNPISVIVADMNSDNKPDIVTANIDLNSISVLLNIGNDNKAEIVAATRDLNSIRALRSISNDIFSPPTTYAVGAFQESVAVADVNSDNKFDIVTANSGSNNISVLLNTGNGTFSPPTNYSVGTKPMSVAIADMNSDNKLDIVTANFGSNNISVLLNTGNGTFSPPTNYSVGASPGAVAIADVNNDNRPDIVTTNQNLNNISVLLNTGNGTFSAQTTYAVGTKPMSVAIADMNSDNKPDIITANFDSNSSSVLLNTGKGTFSPQATYAVGAGPHSVAVADVNSDNELDIVTANFASNTVSVLLNTGSGTFSPQTTYAVGIDPHSVAVADVNGDNKPDIVVANSDGKTVKPESTEEHQLSYTLPHGNFTFKQRQFYEDNGFIIIRKLISSFALERFRKRFQDVCDGKIHVPDMTIVKDVAYAKSQAALEEKTINRIQDFTLDDEFFKYCCLSELVRCVENFTGPNIMAIHTMLINKPPDAGKKTSRHPLHQDLYFFPIRPVNRIVCSWTAMEHTYRDNGCLVVLPGTHKGKMEQHIYPDWEGGNNKMYLGIDNFDTNRERQYIEMWEGDTVFFHPLLIHGSGTNRTSGFRKIISCHFADSSCHYVRCEEFQENMANEFRDAFRKRTGHYDATFQDLWKHRSRLVQGKRINL</sequence>
<organism evidence="16 17">
    <name type="scientific">Adineta steineri</name>
    <dbReference type="NCBI Taxonomy" id="433720"/>
    <lineage>
        <taxon>Eukaryota</taxon>
        <taxon>Metazoa</taxon>
        <taxon>Spiralia</taxon>
        <taxon>Gnathifera</taxon>
        <taxon>Rotifera</taxon>
        <taxon>Eurotatoria</taxon>
        <taxon>Bdelloidea</taxon>
        <taxon>Adinetida</taxon>
        <taxon>Adinetidae</taxon>
        <taxon>Adineta</taxon>
    </lineage>
</organism>
<evidence type="ECO:0000256" key="8">
    <source>
        <dbReference type="ARBA" id="ARBA00022964"/>
    </source>
</evidence>
<keyword evidence="7" id="KW-0847">Vitamin C</keyword>
<comment type="caution">
    <text evidence="16">The sequence shown here is derived from an EMBL/GenBank/DDBJ whole genome shotgun (WGS) entry which is preliminary data.</text>
</comment>
<dbReference type="InterPro" id="IPR047128">
    <property type="entry name" value="PhyH"/>
</dbReference>
<keyword evidence="8" id="KW-0223">Dioxygenase</keyword>
<dbReference type="GO" id="GO:0001561">
    <property type="term" value="P:fatty acid alpha-oxidation"/>
    <property type="evidence" value="ECO:0007669"/>
    <property type="project" value="InterPro"/>
</dbReference>
<dbReference type="OrthoDB" id="2328924at2759"/>
<evidence type="ECO:0000256" key="9">
    <source>
        <dbReference type="ARBA" id="ARBA00023002"/>
    </source>
</evidence>
<dbReference type="SUPFAM" id="SSF69318">
    <property type="entry name" value="Integrin alpha N-terminal domain"/>
    <property type="match status" value="1"/>
</dbReference>
<dbReference type="EMBL" id="CAJNON010000122">
    <property type="protein sequence ID" value="CAF0997359.1"/>
    <property type="molecule type" value="Genomic_DNA"/>
</dbReference>
<gene>
    <name evidence="16" type="ORF">VCS650_LOCUS14535</name>
</gene>
<dbReference type="Gene3D" id="2.60.120.620">
    <property type="entry name" value="q2cbj1_9rhob like domain"/>
    <property type="match status" value="1"/>
</dbReference>
<keyword evidence="15" id="KW-0812">Transmembrane</keyword>
<evidence type="ECO:0000313" key="17">
    <source>
        <dbReference type="Proteomes" id="UP000663891"/>
    </source>
</evidence>
<comment type="pathway">
    <text evidence="3">Lipid metabolism; fatty acid metabolism.</text>
</comment>
<name>A0A814GJN0_9BILA</name>
<dbReference type="Pfam" id="PF05721">
    <property type="entry name" value="PhyH"/>
    <property type="match status" value="1"/>
</dbReference>
<dbReference type="GO" id="GO:0048244">
    <property type="term" value="F:phytanoyl-CoA dioxygenase activity"/>
    <property type="evidence" value="ECO:0007669"/>
    <property type="project" value="UniProtKB-EC"/>
</dbReference>
<accession>A0A814GJN0</accession>
<dbReference type="Proteomes" id="UP000663891">
    <property type="component" value="Unassembled WGS sequence"/>
</dbReference>
<evidence type="ECO:0000256" key="7">
    <source>
        <dbReference type="ARBA" id="ARBA00022896"/>
    </source>
</evidence>
<evidence type="ECO:0000256" key="12">
    <source>
        <dbReference type="ARBA" id="ARBA00034921"/>
    </source>
</evidence>
<keyword evidence="6" id="KW-0732">Signal</keyword>
<evidence type="ECO:0000256" key="4">
    <source>
        <dbReference type="ARBA" id="ARBA00005830"/>
    </source>
</evidence>
<evidence type="ECO:0000256" key="10">
    <source>
        <dbReference type="ARBA" id="ARBA00023004"/>
    </source>
</evidence>
<keyword evidence="15" id="KW-1133">Transmembrane helix</keyword>
<dbReference type="EC" id="1.14.11.18" evidence="11"/>
<feature type="transmembrane region" description="Helical" evidence="15">
    <location>
        <begin position="12"/>
        <end position="36"/>
    </location>
</feature>
<dbReference type="InterPro" id="IPR013517">
    <property type="entry name" value="FG-GAP"/>
</dbReference>
<dbReference type="Gene3D" id="2.30.30.100">
    <property type="match status" value="5"/>
</dbReference>
<dbReference type="SUPFAM" id="SSF51197">
    <property type="entry name" value="Clavaminate synthase-like"/>
    <property type="match status" value="1"/>
</dbReference>
<dbReference type="PANTHER" id="PTHR21308">
    <property type="entry name" value="PHYTANOYL-COA ALPHA-HYDROXYLASE"/>
    <property type="match status" value="1"/>
</dbReference>
<dbReference type="Pfam" id="PF13517">
    <property type="entry name" value="FG-GAP_3"/>
    <property type="match status" value="3"/>
</dbReference>
<dbReference type="GO" id="GO:0046872">
    <property type="term" value="F:metal ion binding"/>
    <property type="evidence" value="ECO:0007669"/>
    <property type="project" value="UniProtKB-KW"/>
</dbReference>
<evidence type="ECO:0000256" key="11">
    <source>
        <dbReference type="ARBA" id="ARBA00034809"/>
    </source>
</evidence>
<evidence type="ECO:0000256" key="3">
    <source>
        <dbReference type="ARBA" id="ARBA00004872"/>
    </source>
</evidence>
<dbReference type="GO" id="GO:0031418">
    <property type="term" value="F:L-ascorbic acid binding"/>
    <property type="evidence" value="ECO:0007669"/>
    <property type="project" value="UniProtKB-KW"/>
</dbReference>
<evidence type="ECO:0000256" key="15">
    <source>
        <dbReference type="SAM" id="Phobius"/>
    </source>
</evidence>
<evidence type="ECO:0000256" key="14">
    <source>
        <dbReference type="SAM" id="MobiDB-lite"/>
    </source>
</evidence>
<dbReference type="Pfam" id="PF13599">
    <property type="entry name" value="Pentapeptide_4"/>
    <property type="match status" value="1"/>
</dbReference>
<dbReference type="PANTHER" id="PTHR21308:SF1">
    <property type="entry name" value="PHYTANOYL-COA DIOXYGENASE, PEROXISOMAL"/>
    <property type="match status" value="1"/>
</dbReference>
<evidence type="ECO:0000256" key="2">
    <source>
        <dbReference type="ARBA" id="ARBA00001962"/>
    </source>
</evidence>
<protein>
    <recommendedName>
        <fullName evidence="11">phytanoyl-CoA dioxygenase</fullName>
        <ecNumber evidence="11">1.14.11.18</ecNumber>
    </recommendedName>
    <alternativeName>
        <fullName evidence="12">Phytanic acid oxidase</fullName>
    </alternativeName>
    <alternativeName>
        <fullName evidence="13">Phytanoyl-CoA alpha-hydroxylase</fullName>
    </alternativeName>
</protein>
<dbReference type="InterPro" id="IPR008775">
    <property type="entry name" value="Phytyl_CoA_dOase-like"/>
</dbReference>
<comment type="cofactor">
    <cofactor evidence="2">
        <name>Fe cation</name>
        <dbReference type="ChEBI" id="CHEBI:24875"/>
    </cofactor>
</comment>
<evidence type="ECO:0000313" key="16">
    <source>
        <dbReference type="EMBL" id="CAF0997359.1"/>
    </source>
</evidence>
<evidence type="ECO:0000256" key="6">
    <source>
        <dbReference type="ARBA" id="ARBA00022729"/>
    </source>
</evidence>
<keyword evidence="15" id="KW-0472">Membrane</keyword>
<dbReference type="InterPro" id="IPR001646">
    <property type="entry name" value="5peptide_repeat"/>
</dbReference>
<reference evidence="16" key="1">
    <citation type="submission" date="2021-02" db="EMBL/GenBank/DDBJ databases">
        <authorList>
            <person name="Nowell W R."/>
        </authorList>
    </citation>
    <scope>NUCLEOTIDE SEQUENCE</scope>
</reference>